<dbReference type="RefSeq" id="WP_323306038.1">
    <property type="nucleotide sequence ID" value="NZ_JAYGHX010000007.1"/>
</dbReference>
<comment type="caution">
    <text evidence="1">The sequence shown here is derived from an EMBL/GenBank/DDBJ whole genome shotgun (WGS) entry which is preliminary data.</text>
</comment>
<accession>A0ABU5RWC4</accession>
<name>A0ABU5RWC4_9CYAN</name>
<evidence type="ECO:0000313" key="2">
    <source>
        <dbReference type="Proteomes" id="UP001304461"/>
    </source>
</evidence>
<sequence length="121" mass="12163">MAIPTSAGLLPGLLGGLLSAGMPLALMAAAAAPVLAQGQTPNQPLAIEASPGLSPPPCRLLVPRSEAVLQPLRIHPAQVAQKNSLGCLSAADALYGPDGCPSQLCGQKHGFQVPMPEFVGP</sequence>
<organism evidence="1 2">
    <name type="scientific">Cyanobium gracile UHCC 0139</name>
    <dbReference type="NCBI Taxonomy" id="3110308"/>
    <lineage>
        <taxon>Bacteria</taxon>
        <taxon>Bacillati</taxon>
        <taxon>Cyanobacteriota</taxon>
        <taxon>Cyanophyceae</taxon>
        <taxon>Synechococcales</taxon>
        <taxon>Prochlorococcaceae</taxon>
        <taxon>Cyanobium</taxon>
    </lineage>
</organism>
<proteinExistence type="predicted"/>
<dbReference type="Proteomes" id="UP001304461">
    <property type="component" value="Unassembled WGS sequence"/>
</dbReference>
<keyword evidence="2" id="KW-1185">Reference proteome</keyword>
<protein>
    <submittedName>
        <fullName evidence="1">Uncharacterized protein</fullName>
    </submittedName>
</protein>
<gene>
    <name evidence="1" type="ORF">VB738_12500</name>
</gene>
<evidence type="ECO:0000313" key="1">
    <source>
        <dbReference type="EMBL" id="MEA5392078.1"/>
    </source>
</evidence>
<dbReference type="EMBL" id="JAYGHX010000007">
    <property type="protein sequence ID" value="MEA5392078.1"/>
    <property type="molecule type" value="Genomic_DNA"/>
</dbReference>
<reference evidence="1 2" key="1">
    <citation type="submission" date="2023-12" db="EMBL/GenBank/DDBJ databases">
        <title>Baltic Sea Cyanobacteria.</title>
        <authorList>
            <person name="Delbaje E."/>
            <person name="Fewer D.P."/>
            <person name="Shishido T.K."/>
        </authorList>
    </citation>
    <scope>NUCLEOTIDE SEQUENCE [LARGE SCALE GENOMIC DNA]</scope>
    <source>
        <strain evidence="1 2">UHCC 0139</strain>
    </source>
</reference>